<evidence type="ECO:0000256" key="7">
    <source>
        <dbReference type="SAM" id="MobiDB-lite"/>
    </source>
</evidence>
<evidence type="ECO:0000256" key="6">
    <source>
        <dbReference type="RuleBase" id="RU362007"/>
    </source>
</evidence>
<dbReference type="InterPro" id="IPR022672">
    <property type="entry name" value="Hexokinase_N"/>
</dbReference>
<dbReference type="PRINTS" id="PR00475">
    <property type="entry name" value="HEXOKINASE"/>
</dbReference>
<name>A0ABP0BS12_9PEZI</name>
<evidence type="ECO:0000259" key="9">
    <source>
        <dbReference type="Pfam" id="PF03727"/>
    </source>
</evidence>
<evidence type="ECO:0000256" key="4">
    <source>
        <dbReference type="ARBA" id="ARBA00022777"/>
    </source>
</evidence>
<evidence type="ECO:0000313" key="11">
    <source>
        <dbReference type="Proteomes" id="UP001642405"/>
    </source>
</evidence>
<keyword evidence="4 6" id="KW-0418">Kinase</keyword>
<feature type="region of interest" description="Disordered" evidence="7">
    <location>
        <begin position="436"/>
        <end position="469"/>
    </location>
</feature>
<dbReference type="SUPFAM" id="SSF53067">
    <property type="entry name" value="Actin-like ATPase domain"/>
    <property type="match status" value="2"/>
</dbReference>
<accession>A0ABP0BS12</accession>
<gene>
    <name evidence="10" type="ORF">SCUCBS95973_004765</name>
</gene>
<dbReference type="PANTHER" id="PTHR19443">
    <property type="entry name" value="HEXOKINASE"/>
    <property type="match status" value="1"/>
</dbReference>
<dbReference type="Proteomes" id="UP001642405">
    <property type="component" value="Unassembled WGS sequence"/>
</dbReference>
<keyword evidence="5 6" id="KW-0067">ATP-binding</keyword>
<comment type="similarity">
    <text evidence="1 6">Belongs to the hexokinase family.</text>
</comment>
<feature type="domain" description="Hexokinase N-terminal" evidence="8">
    <location>
        <begin position="21"/>
        <end position="223"/>
    </location>
</feature>
<protein>
    <recommendedName>
        <fullName evidence="6">Phosphotransferase</fullName>
        <ecNumber evidence="6">2.7.1.-</ecNumber>
    </recommendedName>
</protein>
<evidence type="ECO:0000256" key="1">
    <source>
        <dbReference type="ARBA" id="ARBA00009225"/>
    </source>
</evidence>
<evidence type="ECO:0000313" key="10">
    <source>
        <dbReference type="EMBL" id="CAK7222211.1"/>
    </source>
</evidence>
<reference evidence="10 11" key="1">
    <citation type="submission" date="2024-01" db="EMBL/GenBank/DDBJ databases">
        <authorList>
            <person name="Allen C."/>
            <person name="Tagirdzhanova G."/>
        </authorList>
    </citation>
    <scope>NUCLEOTIDE SEQUENCE [LARGE SCALE GENOMIC DNA]</scope>
</reference>
<keyword evidence="11" id="KW-1185">Reference proteome</keyword>
<dbReference type="EMBL" id="CAWUHB010000024">
    <property type="protein sequence ID" value="CAK7222211.1"/>
    <property type="molecule type" value="Genomic_DNA"/>
</dbReference>
<dbReference type="InterPro" id="IPR043129">
    <property type="entry name" value="ATPase_NBD"/>
</dbReference>
<keyword evidence="2 6" id="KW-0808">Transferase</keyword>
<organism evidence="10 11">
    <name type="scientific">Sporothrix curviconia</name>
    <dbReference type="NCBI Taxonomy" id="1260050"/>
    <lineage>
        <taxon>Eukaryota</taxon>
        <taxon>Fungi</taxon>
        <taxon>Dikarya</taxon>
        <taxon>Ascomycota</taxon>
        <taxon>Pezizomycotina</taxon>
        <taxon>Sordariomycetes</taxon>
        <taxon>Sordariomycetidae</taxon>
        <taxon>Ophiostomatales</taxon>
        <taxon>Ophiostomataceae</taxon>
        <taxon>Sporothrix</taxon>
    </lineage>
</organism>
<dbReference type="EC" id="2.7.1.-" evidence="6"/>
<evidence type="ECO:0000256" key="3">
    <source>
        <dbReference type="ARBA" id="ARBA00022741"/>
    </source>
</evidence>
<dbReference type="Pfam" id="PF03727">
    <property type="entry name" value="Hexokinase_2"/>
    <property type="match status" value="3"/>
</dbReference>
<dbReference type="InterPro" id="IPR001312">
    <property type="entry name" value="Hexokinase"/>
</dbReference>
<keyword evidence="3 6" id="KW-0547">Nucleotide-binding</keyword>
<evidence type="ECO:0000259" key="8">
    <source>
        <dbReference type="Pfam" id="PF00349"/>
    </source>
</evidence>
<evidence type="ECO:0000256" key="2">
    <source>
        <dbReference type="ARBA" id="ARBA00022679"/>
    </source>
</evidence>
<evidence type="ECO:0000256" key="5">
    <source>
        <dbReference type="ARBA" id="ARBA00022840"/>
    </source>
</evidence>
<dbReference type="InterPro" id="IPR022673">
    <property type="entry name" value="Hexokinase_C"/>
</dbReference>
<feature type="domain" description="Hexokinase C-terminal" evidence="9">
    <location>
        <begin position="473"/>
        <end position="527"/>
    </location>
</feature>
<feature type="domain" description="Hexokinase C-terminal" evidence="9">
    <location>
        <begin position="323"/>
        <end position="377"/>
    </location>
</feature>
<dbReference type="Gene3D" id="3.30.420.40">
    <property type="match status" value="1"/>
</dbReference>
<comment type="caution">
    <text evidence="10">The sequence shown here is derived from an EMBL/GenBank/DDBJ whole genome shotgun (WGS) entry which is preliminary data.</text>
</comment>
<sequence length="538" mass="56437">MSLPDLSPGPIPGPPPCSSPVDDIVKAFTFSDDDVRITAAHLLQQLKTGLVHDNLPFQHPSFVTAIPNGSETGRFLSVDLGGTNCRICLVDLRGDGTFSIEQQKHAVPQHVRVNERYEPLFDWVASQIGAFLDAAIPGQHSRDSHALHGHATLALGFTFSFTCTQTSLAAGTLLHWDKGWDIPSALGRDPCALLQAAVDAQQLPVRVAALANDSVGSLLTWAYTSASATARTLACVIVGTGTNAAYVEQLHNVKRICAAGVTTTASRNAVTAMNTEWGCMDDEMRVLPQTRFDDMVDARSTDCGSQMLEKRVSGLLAVDDSDDCAMAAKTKLVADTLGAENVSAADVLVVQRIANAIVTRAARLVGAATAAIVLQSSLLSAAAAVPLEKEQPHVATEAVRDVTSAPAAPASSFSNVLRKIRGALLSPIAQCLDTRRPKIKTDLSTPSPSSTLSPSSSTSSSPIPPAPLDSPIIDIGVTGSVIEHHPTFEKEMRAALRQVPGIGSDGDARIRTGLCQDGSAVGAALMVHAAMAQNTASE</sequence>
<dbReference type="Gene3D" id="3.40.367.20">
    <property type="match status" value="2"/>
</dbReference>
<dbReference type="Pfam" id="PF00349">
    <property type="entry name" value="Hexokinase_1"/>
    <property type="match status" value="1"/>
</dbReference>
<keyword evidence="6" id="KW-0324">Glycolysis</keyword>
<feature type="compositionally biased region" description="Low complexity" evidence="7">
    <location>
        <begin position="443"/>
        <end position="461"/>
    </location>
</feature>
<proteinExistence type="inferred from homology"/>
<dbReference type="PANTHER" id="PTHR19443:SF30">
    <property type="entry name" value="GLUCOKINASE-1-RELATED"/>
    <property type="match status" value="1"/>
</dbReference>
<dbReference type="PROSITE" id="PS51748">
    <property type="entry name" value="HEXOKINASE_2"/>
    <property type="match status" value="1"/>
</dbReference>
<feature type="domain" description="Hexokinase C-terminal" evidence="9">
    <location>
        <begin position="236"/>
        <end position="315"/>
    </location>
</feature>